<sequence length="97" mass="10999">MSKMILSDLLIHFSIDEDLPEYLLNQTFNKVFLDGKLTKEGNTYEIAVTTRQNVTHHLFIKPGEEFPVIVLSELPNGLLNGMKFPQNESVGIPINKL</sequence>
<name>A0A8T3V523_9EURY</name>
<evidence type="ECO:0000313" key="1">
    <source>
        <dbReference type="EMBL" id="MBE6501673.1"/>
    </source>
</evidence>
<reference evidence="1" key="1">
    <citation type="submission" date="2019-04" db="EMBL/GenBank/DDBJ databases">
        <title>Evolution of Biomass-Degrading Anaerobic Consortia Revealed by Metagenomics.</title>
        <authorList>
            <person name="Peng X."/>
        </authorList>
    </citation>
    <scope>NUCLEOTIDE SEQUENCE</scope>
    <source>
        <strain evidence="1">SIG18</strain>
    </source>
</reference>
<gene>
    <name evidence="1" type="ORF">E7Z79_04450</name>
</gene>
<protein>
    <submittedName>
        <fullName evidence="1">Uncharacterized protein</fullName>
    </submittedName>
</protein>
<accession>A0A8T3V523</accession>
<proteinExistence type="predicted"/>
<evidence type="ECO:0000313" key="2">
    <source>
        <dbReference type="Proteomes" id="UP000783037"/>
    </source>
</evidence>
<organism evidence="1 2">
    <name type="scientific">Methanobrevibacter thaueri</name>
    <dbReference type="NCBI Taxonomy" id="190975"/>
    <lineage>
        <taxon>Archaea</taxon>
        <taxon>Methanobacteriati</taxon>
        <taxon>Methanobacteriota</taxon>
        <taxon>Methanomada group</taxon>
        <taxon>Methanobacteria</taxon>
        <taxon>Methanobacteriales</taxon>
        <taxon>Methanobacteriaceae</taxon>
        <taxon>Methanobrevibacter</taxon>
    </lineage>
</organism>
<dbReference type="AlphaFoldDB" id="A0A8T3V523"/>
<comment type="caution">
    <text evidence="1">The sequence shown here is derived from an EMBL/GenBank/DDBJ whole genome shotgun (WGS) entry which is preliminary data.</text>
</comment>
<dbReference type="EMBL" id="SUTK01000015">
    <property type="protein sequence ID" value="MBE6501673.1"/>
    <property type="molecule type" value="Genomic_DNA"/>
</dbReference>
<dbReference type="Proteomes" id="UP000783037">
    <property type="component" value="Unassembled WGS sequence"/>
</dbReference>
<dbReference type="RefSeq" id="WP_303738775.1">
    <property type="nucleotide sequence ID" value="NZ_SUTK01000015.1"/>
</dbReference>